<feature type="chain" id="PRO_5045614149" evidence="1">
    <location>
        <begin position="28"/>
        <end position="303"/>
    </location>
</feature>
<evidence type="ECO:0000256" key="1">
    <source>
        <dbReference type="SAM" id="SignalP"/>
    </source>
</evidence>
<feature type="signal peptide" evidence="1">
    <location>
        <begin position="1"/>
        <end position="27"/>
    </location>
</feature>
<keyword evidence="1" id="KW-0732">Signal</keyword>
<reference evidence="3" key="1">
    <citation type="journal article" date="2019" name="Int. J. Syst. Evol. Microbiol.">
        <title>The Global Catalogue of Microorganisms (GCM) 10K type strain sequencing project: providing services to taxonomists for standard genome sequencing and annotation.</title>
        <authorList>
            <consortium name="The Broad Institute Genomics Platform"/>
            <consortium name="The Broad Institute Genome Sequencing Center for Infectious Disease"/>
            <person name="Wu L."/>
            <person name="Ma J."/>
        </authorList>
    </citation>
    <scope>NUCLEOTIDE SEQUENCE [LARGE SCALE GENOMIC DNA]</scope>
    <source>
        <strain evidence="3">CGMCC 4.7277</strain>
    </source>
</reference>
<keyword evidence="3" id="KW-1185">Reference proteome</keyword>
<comment type="caution">
    <text evidence="2">The sequence shown here is derived from an EMBL/GenBank/DDBJ whole genome shotgun (WGS) entry which is preliminary data.</text>
</comment>
<gene>
    <name evidence="2" type="ORF">ACFPP7_21085</name>
</gene>
<dbReference type="NCBIfam" id="NF045728">
    <property type="entry name" value="glycosyl_F510_1955"/>
    <property type="match status" value="1"/>
</dbReference>
<dbReference type="EMBL" id="JBHSMX010000065">
    <property type="protein sequence ID" value="MFC5523387.1"/>
    <property type="molecule type" value="Genomic_DNA"/>
</dbReference>
<dbReference type="SUPFAM" id="SSF110296">
    <property type="entry name" value="Oligoxyloglucan reducing end-specific cellobiohydrolase"/>
    <property type="match status" value="1"/>
</dbReference>
<dbReference type="InterPro" id="IPR015943">
    <property type="entry name" value="WD40/YVTN_repeat-like_dom_sf"/>
</dbReference>
<evidence type="ECO:0000313" key="2">
    <source>
        <dbReference type="EMBL" id="MFC5523387.1"/>
    </source>
</evidence>
<dbReference type="Gene3D" id="2.130.10.10">
    <property type="entry name" value="YVTN repeat-like/Quinoprotein amine dehydrogenase"/>
    <property type="match status" value="1"/>
</dbReference>
<dbReference type="InterPro" id="IPR054817">
    <property type="entry name" value="Glycosyl_F510_1955-like"/>
</dbReference>
<protein>
    <submittedName>
        <fullName evidence="2">F510_1955 family glycosylhydrolase</fullName>
    </submittedName>
</protein>
<dbReference type="Proteomes" id="UP001596084">
    <property type="component" value="Unassembled WGS sequence"/>
</dbReference>
<organism evidence="2 3">
    <name type="scientific">Polaromonas jejuensis</name>
    <dbReference type="NCBI Taxonomy" id="457502"/>
    <lineage>
        <taxon>Bacteria</taxon>
        <taxon>Pseudomonadati</taxon>
        <taxon>Pseudomonadota</taxon>
        <taxon>Betaproteobacteria</taxon>
        <taxon>Burkholderiales</taxon>
        <taxon>Comamonadaceae</taxon>
        <taxon>Polaromonas</taxon>
    </lineage>
</organism>
<sequence length="303" mass="32212">MLNKKSTLQACMLALALGILAASPVHAGEPVTLMHVHGLSYSTDGKQLLIPSHHGLAVYSDGHWSKAAGPAHDYMGYSATRDALYSSGHPAPGSGLTNPFGLIKSRDGGKTWQQLGLTGESDFHMLATSYATNAVYVLNHQPNSRMSQAGIYYTLNDGLKWTRAAAKGLGPKLNSLAVHPTNAALVAAGTDDGLYLSRNSAESFERLAGGRRVLAQSFDLDGQHLWFSTHAGKAALARIALKAGAKAEEVPIPALTEDAVAYIAQNPARPAEIAIATFQRSVFLSKDQGRTWTQIAKEGTTHE</sequence>
<dbReference type="RefSeq" id="WP_068832857.1">
    <property type="nucleotide sequence ID" value="NZ_JBHSMX010000065.1"/>
</dbReference>
<accession>A0ABW0QGW6</accession>
<evidence type="ECO:0000313" key="3">
    <source>
        <dbReference type="Proteomes" id="UP001596084"/>
    </source>
</evidence>
<proteinExistence type="predicted"/>
<name>A0ABW0QGW6_9BURK</name>